<protein>
    <submittedName>
        <fullName evidence="1">Uncharacterized protein</fullName>
    </submittedName>
</protein>
<evidence type="ECO:0000313" key="1">
    <source>
        <dbReference type="EMBL" id="RDX39436.1"/>
    </source>
</evidence>
<dbReference type="EMBL" id="KZ857879">
    <property type="protein sequence ID" value="RDX39436.1"/>
    <property type="molecule type" value="Genomic_DNA"/>
</dbReference>
<sequence length="180" mass="20903">MTVERKELWFDVVREMRWEVMAEQGRMMTTKADRGRYRLTIARRLADEAEGVQEKGRRTAKWMITSMMHITGSFEDDIGAVALVILEHGKADMFTRNGDYGCLKEWVYLFFCLSASQTPPEHWQLIEREGSLEISDRKSVSQGLGEHFCEGPIVMQTASNWGTSETESTRWWLTEEEVVR</sequence>
<gene>
    <name evidence="1" type="ORF">OH76DRAFT_1424330</name>
</gene>
<evidence type="ECO:0000313" key="2">
    <source>
        <dbReference type="Proteomes" id="UP000256964"/>
    </source>
</evidence>
<name>A0A371CGM0_9APHY</name>
<dbReference type="AlphaFoldDB" id="A0A371CGM0"/>
<keyword evidence="2" id="KW-1185">Reference proteome</keyword>
<dbReference type="Proteomes" id="UP000256964">
    <property type="component" value="Unassembled WGS sequence"/>
</dbReference>
<organism evidence="1 2">
    <name type="scientific">Lentinus brumalis</name>
    <dbReference type="NCBI Taxonomy" id="2498619"/>
    <lineage>
        <taxon>Eukaryota</taxon>
        <taxon>Fungi</taxon>
        <taxon>Dikarya</taxon>
        <taxon>Basidiomycota</taxon>
        <taxon>Agaricomycotina</taxon>
        <taxon>Agaricomycetes</taxon>
        <taxon>Polyporales</taxon>
        <taxon>Polyporaceae</taxon>
        <taxon>Lentinus</taxon>
    </lineage>
</organism>
<proteinExistence type="predicted"/>
<reference evidence="1 2" key="1">
    <citation type="journal article" date="2018" name="Biotechnol. Biofuels">
        <title>Integrative visual omics of the white-rot fungus Polyporus brumalis exposes the biotechnological potential of its oxidative enzymes for delignifying raw plant biomass.</title>
        <authorList>
            <person name="Miyauchi S."/>
            <person name="Rancon A."/>
            <person name="Drula E."/>
            <person name="Hage H."/>
            <person name="Chaduli D."/>
            <person name="Favel A."/>
            <person name="Grisel S."/>
            <person name="Henrissat B."/>
            <person name="Herpoel-Gimbert I."/>
            <person name="Ruiz-Duenas F.J."/>
            <person name="Chevret D."/>
            <person name="Hainaut M."/>
            <person name="Lin J."/>
            <person name="Wang M."/>
            <person name="Pangilinan J."/>
            <person name="Lipzen A."/>
            <person name="Lesage-Meessen L."/>
            <person name="Navarro D."/>
            <person name="Riley R."/>
            <person name="Grigoriev I.V."/>
            <person name="Zhou S."/>
            <person name="Raouche S."/>
            <person name="Rosso M.N."/>
        </authorList>
    </citation>
    <scope>NUCLEOTIDE SEQUENCE [LARGE SCALE GENOMIC DNA]</scope>
    <source>
        <strain evidence="1 2">BRFM 1820</strain>
    </source>
</reference>
<accession>A0A371CGM0</accession>